<dbReference type="STRING" id="161896.UL81_04625"/>
<evidence type="ECO:0000313" key="2">
    <source>
        <dbReference type="EMBL" id="AKE38898.1"/>
    </source>
</evidence>
<organism evidence="2 3">
    <name type="scientific">Corynebacterium camporealensis</name>
    <dbReference type="NCBI Taxonomy" id="161896"/>
    <lineage>
        <taxon>Bacteria</taxon>
        <taxon>Bacillati</taxon>
        <taxon>Actinomycetota</taxon>
        <taxon>Actinomycetes</taxon>
        <taxon>Mycobacteriales</taxon>
        <taxon>Corynebacteriaceae</taxon>
        <taxon>Corynebacterium</taxon>
    </lineage>
</organism>
<dbReference type="KEGG" id="ccj:UL81_04625"/>
<dbReference type="HOGENOM" id="CLU_058821_1_0_11"/>
<feature type="compositionally biased region" description="Acidic residues" evidence="1">
    <location>
        <begin position="255"/>
        <end position="271"/>
    </location>
</feature>
<gene>
    <name evidence="2" type="ORF">UL81_04625</name>
</gene>
<feature type="region of interest" description="Disordered" evidence="1">
    <location>
        <begin position="1"/>
        <end position="22"/>
    </location>
</feature>
<dbReference type="RefSeq" id="WP_236684513.1">
    <property type="nucleotide sequence ID" value="NZ_CP011311.1"/>
</dbReference>
<sequence length="271" mass="28575">MFNFRDKKSSAPANSDAEGADVDKYELDEDKVDRFSNALINTLDKVVSMQSGVIIKYVDGLKKRNPDATPEQIQAIIDKHLINIAGGSGAAAGASASIPGIGLVTGAAAIGAESILFLEAAAWYILASAYLRGDDIRDEQRRRALVLVVLTGSKGVAIVDTLVGDMGTVSGVTSAATLSRFSSPTLSGLNGRLVRLFSKQVTKRLRRAWMSKLLPMGIGAVLGNSANRKLAKQVITHAGEQLSPLPSGKDIVTTFDDDSADDEAESESAKA</sequence>
<protein>
    <submittedName>
        <fullName evidence="2">Uncharacterized protein</fullName>
    </submittedName>
</protein>
<dbReference type="EMBL" id="CP011311">
    <property type="protein sequence ID" value="AKE38898.1"/>
    <property type="molecule type" value="Genomic_DNA"/>
</dbReference>
<evidence type="ECO:0000256" key="1">
    <source>
        <dbReference type="SAM" id="MobiDB-lite"/>
    </source>
</evidence>
<dbReference type="PATRIC" id="fig|161896.4.peg.909"/>
<evidence type="ECO:0000313" key="3">
    <source>
        <dbReference type="Proteomes" id="UP000033566"/>
    </source>
</evidence>
<feature type="region of interest" description="Disordered" evidence="1">
    <location>
        <begin position="241"/>
        <end position="271"/>
    </location>
</feature>
<reference evidence="2 3" key="1">
    <citation type="journal article" date="2015" name="Genome Announc.">
        <title>Complete Genome Sequence of Corynebacterium camporealensis DSM 44610, Isolated from the Milk of a Manchega Sheep with Subclinical Mastitis.</title>
        <authorList>
            <person name="Ruckert C."/>
            <person name="Albersmeier A."/>
            <person name="Winkler A."/>
            <person name="Tauch A."/>
        </authorList>
    </citation>
    <scope>NUCLEOTIDE SEQUENCE [LARGE SCALE GENOMIC DNA]</scope>
    <source>
        <strain evidence="2 3">DSM 44610</strain>
    </source>
</reference>
<dbReference type="AlphaFoldDB" id="A0A0F6QXX7"/>
<accession>A0A0F6QXX7</accession>
<keyword evidence="3" id="KW-1185">Reference proteome</keyword>
<dbReference type="Proteomes" id="UP000033566">
    <property type="component" value="Chromosome"/>
</dbReference>
<proteinExistence type="predicted"/>
<name>A0A0F6QXX7_9CORY</name>